<dbReference type="SUPFAM" id="SSF47226">
    <property type="entry name" value="Histidine-containing phosphotransfer domain, HPT domain"/>
    <property type="match status" value="1"/>
</dbReference>
<feature type="modified residue" description="Phosphohistidine" evidence="2">
    <location>
        <position position="58"/>
    </location>
</feature>
<dbReference type="InterPro" id="IPR036641">
    <property type="entry name" value="HPT_dom_sf"/>
</dbReference>
<dbReference type="Pfam" id="PF01627">
    <property type="entry name" value="Hpt"/>
    <property type="match status" value="1"/>
</dbReference>
<evidence type="ECO:0000259" key="3">
    <source>
        <dbReference type="PROSITE" id="PS50894"/>
    </source>
</evidence>
<evidence type="ECO:0000313" key="5">
    <source>
        <dbReference type="Proteomes" id="UP000192491"/>
    </source>
</evidence>
<accession>A0A1Y1QD66</accession>
<name>A0A1Y1QD66_9GAMM</name>
<dbReference type="InterPro" id="IPR008207">
    <property type="entry name" value="Sig_transdc_His_kin_Hpt_dom"/>
</dbReference>
<reference evidence="4 5" key="1">
    <citation type="submission" date="2017-01" db="EMBL/GenBank/DDBJ databases">
        <title>Novel large sulfur bacteria in the metagenomes of groundwater-fed chemosynthetic microbial mats in the Lake Huron basin.</title>
        <authorList>
            <person name="Sharrar A.M."/>
            <person name="Flood B.E."/>
            <person name="Bailey J.V."/>
            <person name="Jones D.S."/>
            <person name="Biddanda B."/>
            <person name="Ruberg S.A."/>
            <person name="Marcus D.N."/>
            <person name="Dick G.J."/>
        </authorList>
    </citation>
    <scope>NUCLEOTIDE SEQUENCE [LARGE SCALE GENOMIC DNA]</scope>
    <source>
        <strain evidence="4">A8</strain>
    </source>
</reference>
<dbReference type="Proteomes" id="UP000192491">
    <property type="component" value="Unassembled WGS sequence"/>
</dbReference>
<sequence length="116" mass="13116">MTAHSPINATTYAELQEIMADEFAEIIDFFITDTESSLKLLQHCVDTQDSAQVGTICHKLKSSSKIIGAFELAEFTRLLEDYKDHQNQTAAALHISQMREEFSRVLTWLKQQPAIA</sequence>
<dbReference type="GO" id="GO:0004672">
    <property type="term" value="F:protein kinase activity"/>
    <property type="evidence" value="ECO:0007669"/>
    <property type="project" value="UniProtKB-ARBA"/>
</dbReference>
<feature type="domain" description="HPt" evidence="3">
    <location>
        <begin position="19"/>
        <end position="112"/>
    </location>
</feature>
<evidence type="ECO:0000313" key="4">
    <source>
        <dbReference type="EMBL" id="OQX02986.1"/>
    </source>
</evidence>
<dbReference type="Gene3D" id="1.20.120.160">
    <property type="entry name" value="HPT domain"/>
    <property type="match status" value="1"/>
</dbReference>
<evidence type="ECO:0000256" key="2">
    <source>
        <dbReference type="PROSITE-ProRule" id="PRU00110"/>
    </source>
</evidence>
<organism evidence="4 5">
    <name type="scientific">Thiothrix lacustris</name>
    <dbReference type="NCBI Taxonomy" id="525917"/>
    <lineage>
        <taxon>Bacteria</taxon>
        <taxon>Pseudomonadati</taxon>
        <taxon>Pseudomonadota</taxon>
        <taxon>Gammaproteobacteria</taxon>
        <taxon>Thiotrichales</taxon>
        <taxon>Thiotrichaceae</taxon>
        <taxon>Thiothrix</taxon>
    </lineage>
</organism>
<dbReference type="AlphaFoldDB" id="A0A1Y1QD66"/>
<dbReference type="GO" id="GO:0000160">
    <property type="term" value="P:phosphorelay signal transduction system"/>
    <property type="evidence" value="ECO:0007669"/>
    <property type="project" value="UniProtKB-KW"/>
</dbReference>
<dbReference type="EMBL" id="MTEJ01000439">
    <property type="protein sequence ID" value="OQX02986.1"/>
    <property type="molecule type" value="Genomic_DNA"/>
</dbReference>
<keyword evidence="1" id="KW-0902">Two-component regulatory system</keyword>
<dbReference type="PROSITE" id="PS50894">
    <property type="entry name" value="HPT"/>
    <property type="match status" value="1"/>
</dbReference>
<evidence type="ECO:0000256" key="1">
    <source>
        <dbReference type="ARBA" id="ARBA00023012"/>
    </source>
</evidence>
<keyword evidence="2" id="KW-0597">Phosphoprotein</keyword>
<proteinExistence type="predicted"/>
<gene>
    <name evidence="4" type="ORF">BWK73_40920</name>
</gene>
<comment type="caution">
    <text evidence="4">The sequence shown here is derived from an EMBL/GenBank/DDBJ whole genome shotgun (WGS) entry which is preliminary data.</text>
</comment>
<protein>
    <recommendedName>
        <fullName evidence="3">HPt domain-containing protein</fullName>
    </recommendedName>
</protein>